<organism evidence="1 2">
    <name type="scientific">Massariosphaeria phaeospora</name>
    <dbReference type="NCBI Taxonomy" id="100035"/>
    <lineage>
        <taxon>Eukaryota</taxon>
        <taxon>Fungi</taxon>
        <taxon>Dikarya</taxon>
        <taxon>Ascomycota</taxon>
        <taxon>Pezizomycotina</taxon>
        <taxon>Dothideomycetes</taxon>
        <taxon>Pleosporomycetidae</taxon>
        <taxon>Pleosporales</taxon>
        <taxon>Pleosporales incertae sedis</taxon>
        <taxon>Massariosphaeria</taxon>
    </lineage>
</organism>
<proteinExistence type="predicted"/>
<evidence type="ECO:0000313" key="2">
    <source>
        <dbReference type="Proteomes" id="UP000481861"/>
    </source>
</evidence>
<comment type="caution">
    <text evidence="1">The sequence shown here is derived from an EMBL/GenBank/DDBJ whole genome shotgun (WGS) entry which is preliminary data.</text>
</comment>
<accession>A0A7C8MBX0</accession>
<reference evidence="1 2" key="1">
    <citation type="submission" date="2020-01" db="EMBL/GenBank/DDBJ databases">
        <authorList>
            <consortium name="DOE Joint Genome Institute"/>
            <person name="Haridas S."/>
            <person name="Albert R."/>
            <person name="Binder M."/>
            <person name="Bloem J."/>
            <person name="Labutti K."/>
            <person name="Salamov A."/>
            <person name="Andreopoulos B."/>
            <person name="Baker S.E."/>
            <person name="Barry K."/>
            <person name="Bills G."/>
            <person name="Bluhm B.H."/>
            <person name="Cannon C."/>
            <person name="Castanera R."/>
            <person name="Culley D.E."/>
            <person name="Daum C."/>
            <person name="Ezra D."/>
            <person name="Gonzalez J.B."/>
            <person name="Henrissat B."/>
            <person name="Kuo A."/>
            <person name="Liang C."/>
            <person name="Lipzen A."/>
            <person name="Lutzoni F."/>
            <person name="Magnuson J."/>
            <person name="Mondo S."/>
            <person name="Nolan M."/>
            <person name="Ohm R."/>
            <person name="Pangilinan J."/>
            <person name="Park H.-J.H."/>
            <person name="Ramirez L."/>
            <person name="Alfaro M."/>
            <person name="Sun H."/>
            <person name="Tritt A."/>
            <person name="Yoshinaga Y."/>
            <person name="Zwiers L.-H.L."/>
            <person name="Turgeon B.G."/>
            <person name="Goodwin S.B."/>
            <person name="Spatafora J.W."/>
            <person name="Crous P.W."/>
            <person name="Grigoriev I.V."/>
        </authorList>
    </citation>
    <scope>NUCLEOTIDE SEQUENCE [LARGE SCALE GENOMIC DNA]</scope>
    <source>
        <strain evidence="1 2">CBS 611.86</strain>
    </source>
</reference>
<evidence type="ECO:0000313" key="1">
    <source>
        <dbReference type="EMBL" id="KAF2874376.1"/>
    </source>
</evidence>
<dbReference type="EMBL" id="JAADJZ010000006">
    <property type="protein sequence ID" value="KAF2874376.1"/>
    <property type="molecule type" value="Genomic_DNA"/>
</dbReference>
<name>A0A7C8MBX0_9PLEO</name>
<dbReference type="AlphaFoldDB" id="A0A7C8MBX0"/>
<sequence length="348" mass="39110">MTSPHSARSYYHTFVTAFFEHPQAVTAAVETMVAMRQYQKARLLVTLRHAALALAQTDPVEAYHALVFGTPGLIGRNVLAESFDDNPLALATFMRHVPWLPFLELCQRSHSSHLVYSVAAMNRKLLFIKMAEAAEVLPRCQRPIPTITTVEIKDLVDIKNDLLAAITLEGLLLSATDSAGDQLRKEVSRGWRVVDMLCALFRGSDDINYTDEEVIEQIHLLSVENQVCLMRLLDCLIVNPLSALAPGADIRRKITPKMWRLWVLTVGSEPFIDAWLRKRLIEPGFLGDVEDTWVTGAAAVYQQAPLDSLEQWYVGMVSKGYQYDLAVILEMGSHPAFFDTPAYHVSKW</sequence>
<dbReference type="Proteomes" id="UP000481861">
    <property type="component" value="Unassembled WGS sequence"/>
</dbReference>
<gene>
    <name evidence="1" type="ORF">BDV95DRAFT_604563</name>
</gene>
<protein>
    <submittedName>
        <fullName evidence="1">Uncharacterized protein</fullName>
    </submittedName>
</protein>
<keyword evidence="2" id="KW-1185">Reference proteome</keyword>